<keyword evidence="4" id="KW-0206">Cytoskeleton</keyword>
<dbReference type="GO" id="GO:1902480">
    <property type="term" value="P:protein localization to mitotic spindle"/>
    <property type="evidence" value="ECO:0007669"/>
    <property type="project" value="TreeGrafter"/>
</dbReference>
<evidence type="ECO:0000256" key="2">
    <source>
        <dbReference type="ARBA" id="ARBA00006937"/>
    </source>
</evidence>
<dbReference type="OMA" id="AIRHCTS"/>
<dbReference type="SUPFAM" id="SSF56024">
    <property type="entry name" value="Phospholipase D/nuclease"/>
    <property type="match status" value="1"/>
</dbReference>
<comment type="similarity">
    <text evidence="2">Belongs to the FAM83 family.</text>
</comment>
<dbReference type="Gene3D" id="3.30.870.10">
    <property type="entry name" value="Endonuclease Chain A"/>
    <property type="match status" value="1"/>
</dbReference>
<keyword evidence="6" id="KW-1185">Reference proteome</keyword>
<evidence type="ECO:0000256" key="3">
    <source>
        <dbReference type="ARBA" id="ARBA00022490"/>
    </source>
</evidence>
<dbReference type="RefSeq" id="XP_017306579.1">
    <property type="nucleotide sequence ID" value="XM_017451090.3"/>
</dbReference>
<name>A0A2D0PKQ4_ICTPU</name>
<dbReference type="KEGG" id="ipu:108255261"/>
<dbReference type="GO" id="GO:0097431">
    <property type="term" value="C:mitotic spindle pole"/>
    <property type="evidence" value="ECO:0007669"/>
    <property type="project" value="TreeGrafter"/>
</dbReference>
<dbReference type="Pfam" id="PF07894">
    <property type="entry name" value="SACK1"/>
    <property type="match status" value="1"/>
</dbReference>
<evidence type="ECO:0000313" key="6">
    <source>
        <dbReference type="Proteomes" id="UP000221080"/>
    </source>
</evidence>
<proteinExistence type="inferred from homology"/>
<sequence>MAMSQCLEDSPSWRRSEVRQDSSIKESYNERHRLALETLVSEGIESFTDFLSKERIPNFLSDDEIRRISRAAVVPRCVSFVGEDSHLDQSSTLDCSSVTYFPEISDLEPPVLEIGWPAFTTGSFRGVTRAAAYFQPSYGESIYSCKEAARRMIKNAKEVIAIVTDSLTDLDIFHDLLEACTQSRVPVYILLEQKSLPAFLQMCKNLNVRLDDLQHMRVRTLTGSTYYMRSGARITGKVHERFMLIDGNRVATGSYRFNWTDGKLNSSNLIELSGQITEKFDEEFRILYAQSLPLNTRVASSVQNSSIYDYRLHKHPGTSTSIAANVCKPMLLTSTPNRANTRQSGKEREIESIPVPGTLSLEEKQMEQDFGHNLTAAKENPLNAENFDMSANTVNMGTKTHPAVLFHHTSTQTSCLNLDGIMQIKLITNPQDSCAIALSCSDKTSNPSHSSASTTTTANGCSTQVEVQHCPYIHRSIVPTGSNLRDCVCKLTKERHYHFSIIRSKLDHMMMMLSQRRELVDLAGQHKGYKILPSA</sequence>
<dbReference type="PANTHER" id="PTHR16181:SF29">
    <property type="entry name" value="PROTEIN FAM83A-RELATED"/>
    <property type="match status" value="1"/>
</dbReference>
<keyword evidence="3" id="KW-0963">Cytoplasm</keyword>
<dbReference type="GO" id="GO:0019901">
    <property type="term" value="F:protein kinase binding"/>
    <property type="evidence" value="ECO:0007669"/>
    <property type="project" value="TreeGrafter"/>
</dbReference>
<evidence type="ECO:0000259" key="5">
    <source>
        <dbReference type="Pfam" id="PF07894"/>
    </source>
</evidence>
<dbReference type="GO" id="GO:0032006">
    <property type="term" value="P:regulation of TOR signaling"/>
    <property type="evidence" value="ECO:0007669"/>
    <property type="project" value="TreeGrafter"/>
</dbReference>
<dbReference type="InterPro" id="IPR012461">
    <property type="entry name" value="SACK1"/>
</dbReference>
<dbReference type="GeneID" id="108255261"/>
<dbReference type="PANTHER" id="PTHR16181">
    <property type="entry name" value="PROTEIN FAM83A-RELATED"/>
    <property type="match status" value="1"/>
</dbReference>
<dbReference type="STRING" id="7998.ENSIPUP00000021687"/>
<reference evidence="7" key="2">
    <citation type="submission" date="2025-08" db="UniProtKB">
        <authorList>
            <consortium name="RefSeq"/>
        </authorList>
    </citation>
    <scope>IDENTIFICATION</scope>
    <source>
        <tissue evidence="7">Blood</tissue>
    </source>
</reference>
<dbReference type="GO" id="GO:1902808">
    <property type="term" value="P:positive regulation of cell cycle G1/S phase transition"/>
    <property type="evidence" value="ECO:0007669"/>
    <property type="project" value="TreeGrafter"/>
</dbReference>
<reference evidence="6" key="1">
    <citation type="journal article" date="2016" name="Nat. Commun.">
        <title>The channel catfish genome sequence provides insights into the evolution of scale formation in teleosts.</title>
        <authorList>
            <person name="Liu Z."/>
            <person name="Liu S."/>
            <person name="Yao J."/>
            <person name="Bao L."/>
            <person name="Zhang J."/>
            <person name="Li Y."/>
            <person name="Jiang C."/>
            <person name="Sun L."/>
            <person name="Wang R."/>
            <person name="Zhang Y."/>
            <person name="Zhou T."/>
            <person name="Zeng Q."/>
            <person name="Fu Q."/>
            <person name="Gao S."/>
            <person name="Li N."/>
            <person name="Koren S."/>
            <person name="Jiang Y."/>
            <person name="Zimin A."/>
            <person name="Xu P."/>
            <person name="Phillippy A.M."/>
            <person name="Geng X."/>
            <person name="Song L."/>
            <person name="Sun F."/>
            <person name="Li C."/>
            <person name="Wang X."/>
            <person name="Chen A."/>
            <person name="Jin Y."/>
            <person name="Yuan Z."/>
            <person name="Yang Y."/>
            <person name="Tan S."/>
            <person name="Peatman E."/>
            <person name="Lu J."/>
            <person name="Qin Z."/>
            <person name="Dunham R."/>
            <person name="Li Z."/>
            <person name="Sonstegard T."/>
            <person name="Feng J."/>
            <person name="Danzmann R.G."/>
            <person name="Schroeder S."/>
            <person name="Scheffler B."/>
            <person name="Duke M.V."/>
            <person name="Ballard L."/>
            <person name="Kucuktas H."/>
            <person name="Kaltenboeck L."/>
            <person name="Liu H."/>
            <person name="Armbruster J."/>
            <person name="Xie Y."/>
            <person name="Kirby M.L."/>
            <person name="Tian Y."/>
            <person name="Flanagan M.E."/>
            <person name="Mu W."/>
            <person name="Waldbieser G.C."/>
        </authorList>
    </citation>
    <scope>NUCLEOTIDE SEQUENCE [LARGE SCALE GENOMIC DNA]</scope>
    <source>
        <strain evidence="6">SDA103</strain>
    </source>
</reference>
<dbReference type="FunFam" id="3.30.870.10:FF:000004">
    <property type="entry name" value="protein FAM83H isoform X2"/>
    <property type="match status" value="1"/>
</dbReference>
<dbReference type="Proteomes" id="UP000221080">
    <property type="component" value="Chromosome 21"/>
</dbReference>
<gene>
    <name evidence="7" type="primary">fam83d</name>
</gene>
<organism evidence="6 7">
    <name type="scientific">Ictalurus punctatus</name>
    <name type="common">Channel catfish</name>
    <name type="synonym">Silurus punctatus</name>
    <dbReference type="NCBI Taxonomy" id="7998"/>
    <lineage>
        <taxon>Eukaryota</taxon>
        <taxon>Metazoa</taxon>
        <taxon>Chordata</taxon>
        <taxon>Craniata</taxon>
        <taxon>Vertebrata</taxon>
        <taxon>Euteleostomi</taxon>
        <taxon>Actinopterygii</taxon>
        <taxon>Neopterygii</taxon>
        <taxon>Teleostei</taxon>
        <taxon>Ostariophysi</taxon>
        <taxon>Siluriformes</taxon>
        <taxon>Ictaluridae</taxon>
        <taxon>Ictalurus</taxon>
    </lineage>
</organism>
<dbReference type="CTD" id="81610"/>
<evidence type="ECO:0000313" key="7">
    <source>
        <dbReference type="RefSeq" id="XP_017306579.1"/>
    </source>
</evidence>
<dbReference type="InterPro" id="IPR050944">
    <property type="entry name" value="FAM83"/>
</dbReference>
<comment type="subcellular location">
    <subcellularLocation>
        <location evidence="1">Cytoplasm</location>
        <location evidence="1">Cytoskeleton</location>
    </subcellularLocation>
</comment>
<protein>
    <submittedName>
        <fullName evidence="7">Protein FAM83D</fullName>
    </submittedName>
</protein>
<dbReference type="OrthoDB" id="9882762at2759"/>
<dbReference type="GO" id="GO:0070372">
    <property type="term" value="P:regulation of ERK1 and ERK2 cascade"/>
    <property type="evidence" value="ECO:0007669"/>
    <property type="project" value="TreeGrafter"/>
</dbReference>
<accession>A0A2D0PKQ4</accession>
<dbReference type="GO" id="GO:0005829">
    <property type="term" value="C:cytosol"/>
    <property type="evidence" value="ECO:0007669"/>
    <property type="project" value="TreeGrafter"/>
</dbReference>
<evidence type="ECO:0000256" key="4">
    <source>
        <dbReference type="ARBA" id="ARBA00023212"/>
    </source>
</evidence>
<dbReference type="AlphaFoldDB" id="A0A2D0PKQ4"/>
<dbReference type="GO" id="GO:0007165">
    <property type="term" value="P:signal transduction"/>
    <property type="evidence" value="ECO:0007669"/>
    <property type="project" value="TreeGrafter"/>
</dbReference>
<evidence type="ECO:0000256" key="1">
    <source>
        <dbReference type="ARBA" id="ARBA00004245"/>
    </source>
</evidence>
<feature type="domain" description="Scaffolding anchor of CK1" evidence="5">
    <location>
        <begin position="18"/>
        <end position="292"/>
    </location>
</feature>